<comment type="similarity">
    <text evidence="1">Belongs to the peptidase C2 family.</text>
</comment>
<evidence type="ECO:0000256" key="1">
    <source>
        <dbReference type="ARBA" id="ARBA00007623"/>
    </source>
</evidence>
<feature type="domain" description="Calpain catalytic" evidence="7">
    <location>
        <begin position="97"/>
        <end position="432"/>
    </location>
</feature>
<feature type="active site" evidence="5 6">
    <location>
        <position position="167"/>
    </location>
</feature>
<dbReference type="AlphaFoldDB" id="A0A812Y7T8"/>
<evidence type="ECO:0000256" key="4">
    <source>
        <dbReference type="ARBA" id="ARBA00022807"/>
    </source>
</evidence>
<keyword evidence="4 6" id="KW-0788">Thiol protease</keyword>
<dbReference type="CDD" id="cd00044">
    <property type="entry name" value="CysPc"/>
    <property type="match status" value="1"/>
</dbReference>
<dbReference type="PROSITE" id="PS50203">
    <property type="entry name" value="CALPAIN_CAT"/>
    <property type="match status" value="1"/>
</dbReference>
<dbReference type="PROSITE" id="PS00139">
    <property type="entry name" value="THIOL_PROTEASE_CYS"/>
    <property type="match status" value="1"/>
</dbReference>
<evidence type="ECO:0000259" key="7">
    <source>
        <dbReference type="PROSITE" id="PS50203"/>
    </source>
</evidence>
<proteinExistence type="inferred from homology"/>
<sequence length="524" mass="59112">MSNFLILMRFGSAFLVLLALYGAIATCAFFSGAKWLQPLVLCWPEVCEGRGCLLYQILCCPFVLTYNAIRIYCCACCHSYISFLCMPSCTKGCCWDDFEDTEFPANDLSLGKLKGDTAAGVLHTGGRTEWKRASEIAGKDSDDSRGAELFEGGIDAADLLQGALGDCWLIAALASVADRSEILQQAFLTHCYDPRGKYKIRLWDQVRSKKGSQWVVVVIDERIPCHAGTLNPRFAQANSNEMWALLMEKAFAKMYGGYDKLEGGQMSWALSAITGNPAVHFFRDHGQSIWESWAEIDGTDTYTKNDDSFADEEFFRFLLRLKRNGAFICCAGIRKGMPKQGLIDSHAYSVLELTTAQKDLTSGEYFRLVKIRNPHGEGEWQGAWSDRSPLWSKWPRVKQQLISSEQKNDGSFWMQWEDFVNFWNGVQVVDCETNIRTVAIPDFDEGSLFGPLRSALWGCLEYWLCCVGVKRLYLGRAGGTNVEEMKKDMNRKCGYDQQGFYCHYCETKAVHEDSSSDEERGILR</sequence>
<keyword evidence="9" id="KW-1185">Reference proteome</keyword>
<keyword evidence="3 6" id="KW-0378">Hydrolase</keyword>
<dbReference type="EMBL" id="CAJNIZ010047201">
    <property type="protein sequence ID" value="CAE7764178.1"/>
    <property type="molecule type" value="Genomic_DNA"/>
</dbReference>
<gene>
    <name evidence="8" type="primary">DEK1</name>
    <name evidence="8" type="ORF">SPIL2461_LOCUS22369</name>
</gene>
<dbReference type="InterPro" id="IPR022684">
    <property type="entry name" value="Calpain_cysteine_protease"/>
</dbReference>
<dbReference type="Proteomes" id="UP000649617">
    <property type="component" value="Unassembled WGS sequence"/>
</dbReference>
<accession>A0A812Y7T8</accession>
<evidence type="ECO:0000256" key="6">
    <source>
        <dbReference type="PROSITE-ProRule" id="PRU00239"/>
    </source>
</evidence>
<name>A0A812Y7T8_SYMPI</name>
<dbReference type="InterPro" id="IPR000169">
    <property type="entry name" value="Pept_cys_AS"/>
</dbReference>
<dbReference type="GO" id="GO:0005737">
    <property type="term" value="C:cytoplasm"/>
    <property type="evidence" value="ECO:0007669"/>
    <property type="project" value="TreeGrafter"/>
</dbReference>
<dbReference type="SMART" id="SM00230">
    <property type="entry name" value="CysPc"/>
    <property type="match status" value="1"/>
</dbReference>
<evidence type="ECO:0000313" key="8">
    <source>
        <dbReference type="EMBL" id="CAE7764178.1"/>
    </source>
</evidence>
<evidence type="ECO:0000256" key="3">
    <source>
        <dbReference type="ARBA" id="ARBA00022801"/>
    </source>
</evidence>
<dbReference type="GO" id="GO:0006508">
    <property type="term" value="P:proteolysis"/>
    <property type="evidence" value="ECO:0007669"/>
    <property type="project" value="UniProtKB-KW"/>
</dbReference>
<dbReference type="Pfam" id="PF00648">
    <property type="entry name" value="Peptidase_C2"/>
    <property type="match status" value="1"/>
</dbReference>
<protein>
    <submittedName>
        <fullName evidence="8">DEK1 protein</fullName>
    </submittedName>
</protein>
<evidence type="ECO:0000256" key="2">
    <source>
        <dbReference type="ARBA" id="ARBA00022670"/>
    </source>
</evidence>
<dbReference type="PANTHER" id="PTHR10183">
    <property type="entry name" value="CALPAIN"/>
    <property type="match status" value="1"/>
</dbReference>
<dbReference type="PRINTS" id="PR00704">
    <property type="entry name" value="CALPAIN"/>
</dbReference>
<feature type="active site" evidence="5 6">
    <location>
        <position position="346"/>
    </location>
</feature>
<dbReference type="OrthoDB" id="432442at2759"/>
<organism evidence="8 9">
    <name type="scientific">Symbiodinium pilosum</name>
    <name type="common">Dinoflagellate</name>
    <dbReference type="NCBI Taxonomy" id="2952"/>
    <lineage>
        <taxon>Eukaryota</taxon>
        <taxon>Sar</taxon>
        <taxon>Alveolata</taxon>
        <taxon>Dinophyceae</taxon>
        <taxon>Suessiales</taxon>
        <taxon>Symbiodiniaceae</taxon>
        <taxon>Symbiodinium</taxon>
    </lineage>
</organism>
<dbReference type="InterPro" id="IPR001300">
    <property type="entry name" value="Peptidase_C2_calpain_cat"/>
</dbReference>
<feature type="active site" evidence="5 6">
    <location>
        <position position="373"/>
    </location>
</feature>
<dbReference type="SUPFAM" id="SSF54001">
    <property type="entry name" value="Cysteine proteinases"/>
    <property type="match status" value="1"/>
</dbReference>
<evidence type="ECO:0000313" key="9">
    <source>
        <dbReference type="Proteomes" id="UP000649617"/>
    </source>
</evidence>
<keyword evidence="2 6" id="KW-0645">Protease</keyword>
<dbReference type="GO" id="GO:0004198">
    <property type="term" value="F:calcium-dependent cysteine-type endopeptidase activity"/>
    <property type="evidence" value="ECO:0007669"/>
    <property type="project" value="InterPro"/>
</dbReference>
<dbReference type="Gene3D" id="3.90.70.10">
    <property type="entry name" value="Cysteine proteinases"/>
    <property type="match status" value="1"/>
</dbReference>
<dbReference type="InterPro" id="IPR038765">
    <property type="entry name" value="Papain-like_cys_pep_sf"/>
</dbReference>
<reference evidence="8" key="1">
    <citation type="submission" date="2021-02" db="EMBL/GenBank/DDBJ databases">
        <authorList>
            <person name="Dougan E. K."/>
            <person name="Rhodes N."/>
            <person name="Thang M."/>
            <person name="Chan C."/>
        </authorList>
    </citation>
    <scope>NUCLEOTIDE SEQUENCE</scope>
</reference>
<evidence type="ECO:0000256" key="5">
    <source>
        <dbReference type="PIRSR" id="PIRSR622684-1"/>
    </source>
</evidence>
<dbReference type="PANTHER" id="PTHR10183:SF379">
    <property type="entry name" value="CALPAIN-5"/>
    <property type="match status" value="1"/>
</dbReference>
<comment type="caution">
    <text evidence="8">The sequence shown here is derived from an EMBL/GenBank/DDBJ whole genome shotgun (WGS) entry which is preliminary data.</text>
</comment>